<dbReference type="PANTHER" id="PTHR43695:SF1">
    <property type="entry name" value="RHAMNOGALACTURONAN ACETYLESTERASE"/>
    <property type="match status" value="1"/>
</dbReference>
<keyword evidence="2" id="KW-0378">Hydrolase</keyword>
<reference evidence="5" key="1">
    <citation type="submission" date="2016-10" db="EMBL/GenBank/DDBJ databases">
        <authorList>
            <person name="Varghese N."/>
        </authorList>
    </citation>
    <scope>NUCLEOTIDE SEQUENCE [LARGE SCALE GENOMIC DNA]</scope>
    <source>
        <strain evidence="5">DSM 18820</strain>
    </source>
</reference>
<sequence>MMNKKKAIITNTIKIGLLALLVLPLMSYIQKKEFTIFLVADSTVADKPYAKGNPEKGWGQVFPLYLQQGVKVENHAVNGRSTKSFRDEGRWDKVLQKLKKGDYVIIEFGHNDQKSEDPKRYAAPETDYRRNLERYIAETRAKGGIPVLATPIVRRKFENGQLVDTHGKYPDVVRAVASEQKVPLLDLEKRTRELVSRYGEERSKALYLHLEPGEYESLPEGRQDDTHLSAYGAFRVSDLVAEEMRKNLPEVAKLLKE</sequence>
<dbReference type="SUPFAM" id="SSF52266">
    <property type="entry name" value="SGNH hydrolase"/>
    <property type="match status" value="1"/>
</dbReference>
<dbReference type="InterPro" id="IPR037459">
    <property type="entry name" value="RhgT-like"/>
</dbReference>
<organism evidence="4 5">
    <name type="scientific">Pontibacter akesuensis</name>
    <dbReference type="NCBI Taxonomy" id="388950"/>
    <lineage>
        <taxon>Bacteria</taxon>
        <taxon>Pseudomonadati</taxon>
        <taxon>Bacteroidota</taxon>
        <taxon>Cytophagia</taxon>
        <taxon>Cytophagales</taxon>
        <taxon>Hymenobacteraceae</taxon>
        <taxon>Pontibacter</taxon>
    </lineage>
</organism>
<dbReference type="RefSeq" id="WP_229802227.1">
    <property type="nucleotide sequence ID" value="NZ_BMXC01000004.1"/>
</dbReference>
<protein>
    <submittedName>
        <fullName evidence="4">Lysophospholipase L1</fullName>
    </submittedName>
</protein>
<name>A0A1I7K5C5_9BACT</name>
<dbReference type="CDD" id="cd01821">
    <property type="entry name" value="Rhamnogalacturan_acetylesterase_like"/>
    <property type="match status" value="1"/>
</dbReference>
<dbReference type="InterPro" id="IPR013830">
    <property type="entry name" value="SGNH_hydro"/>
</dbReference>
<evidence type="ECO:0000256" key="2">
    <source>
        <dbReference type="ARBA" id="ARBA00022801"/>
    </source>
</evidence>
<proteinExistence type="inferred from homology"/>
<dbReference type="GO" id="GO:0016788">
    <property type="term" value="F:hydrolase activity, acting on ester bonds"/>
    <property type="evidence" value="ECO:0007669"/>
    <property type="project" value="UniProtKB-ARBA"/>
</dbReference>
<dbReference type="STRING" id="388950.GCA_001611675_00995"/>
<evidence type="ECO:0000256" key="1">
    <source>
        <dbReference type="ARBA" id="ARBA00008668"/>
    </source>
</evidence>
<dbReference type="InterPro" id="IPR036514">
    <property type="entry name" value="SGNH_hydro_sf"/>
</dbReference>
<evidence type="ECO:0000313" key="4">
    <source>
        <dbReference type="EMBL" id="SFU92631.1"/>
    </source>
</evidence>
<dbReference type="Proteomes" id="UP000182491">
    <property type="component" value="Unassembled WGS sequence"/>
</dbReference>
<accession>A0A1I7K5C5</accession>
<dbReference type="Pfam" id="PF13472">
    <property type="entry name" value="Lipase_GDSL_2"/>
    <property type="match status" value="1"/>
</dbReference>
<dbReference type="AlphaFoldDB" id="A0A1I7K5C5"/>
<dbReference type="EMBL" id="FPCA01000004">
    <property type="protein sequence ID" value="SFU92631.1"/>
    <property type="molecule type" value="Genomic_DNA"/>
</dbReference>
<dbReference type="PANTHER" id="PTHR43695">
    <property type="entry name" value="PUTATIVE (AFU_ORTHOLOGUE AFUA_2G17250)-RELATED"/>
    <property type="match status" value="1"/>
</dbReference>
<gene>
    <name evidence="4" type="ORF">SAMN04487941_3413</name>
</gene>
<evidence type="ECO:0000259" key="3">
    <source>
        <dbReference type="Pfam" id="PF13472"/>
    </source>
</evidence>
<feature type="domain" description="SGNH hydrolase-type esterase" evidence="3">
    <location>
        <begin position="50"/>
        <end position="232"/>
    </location>
</feature>
<keyword evidence="5" id="KW-1185">Reference proteome</keyword>
<dbReference type="Gene3D" id="3.40.50.1110">
    <property type="entry name" value="SGNH hydrolase"/>
    <property type="match status" value="1"/>
</dbReference>
<evidence type="ECO:0000313" key="5">
    <source>
        <dbReference type="Proteomes" id="UP000182491"/>
    </source>
</evidence>
<comment type="similarity">
    <text evidence="1">Belongs to the 'GDSL' lipolytic enzyme family.</text>
</comment>